<sequence length="252" mass="27498">MHFLAVPPKDSRAQRGRDGMRVLIIQHDHGGHAGRFRAHFDAAQIETRAIIAPEVTDWPDPDSFDALWVMGGVPQVWETEAHPWLVPEITLIRRAVLEAGKPYFGICFGHQLLAAACGGAVGRAEVAEVGMTRITGGDRVLGGAGARTVFQWHSAQVTRLPPGFETGWASRDCPIQTMAGPRGVRSVQFHPEVDTETLKDWYDMPGVVDDLAGIGGAELPGRIMAEFERREETLAALGAELFDGWLMEARGV</sequence>
<evidence type="ECO:0000259" key="1">
    <source>
        <dbReference type="Pfam" id="PF00117"/>
    </source>
</evidence>
<comment type="caution">
    <text evidence="2">The sequence shown here is derived from an EMBL/GenBank/DDBJ whole genome shotgun (WGS) entry which is preliminary data.</text>
</comment>
<dbReference type="AlphaFoldDB" id="A0A3A8AYZ7"/>
<gene>
    <name evidence="2" type="ORF">D6850_04265</name>
</gene>
<name>A0A3A8AYZ7_9RHOB</name>
<dbReference type="EMBL" id="RAPE01000001">
    <property type="protein sequence ID" value="RKF16759.1"/>
    <property type="molecule type" value="Genomic_DNA"/>
</dbReference>
<dbReference type="PANTHER" id="PTHR42695">
    <property type="entry name" value="GLUTAMINE AMIDOTRANSFERASE YLR126C-RELATED"/>
    <property type="match status" value="1"/>
</dbReference>
<keyword evidence="3" id="KW-1185">Reference proteome</keyword>
<dbReference type="SUPFAM" id="SSF52317">
    <property type="entry name" value="Class I glutamine amidotransferase-like"/>
    <property type="match status" value="1"/>
</dbReference>
<dbReference type="PROSITE" id="PS51273">
    <property type="entry name" value="GATASE_TYPE_1"/>
    <property type="match status" value="1"/>
</dbReference>
<feature type="domain" description="Glutamine amidotransferase" evidence="1">
    <location>
        <begin position="63"/>
        <end position="197"/>
    </location>
</feature>
<dbReference type="Gene3D" id="3.40.50.880">
    <property type="match status" value="1"/>
</dbReference>
<dbReference type="Pfam" id="PF00117">
    <property type="entry name" value="GATase"/>
    <property type="match status" value="1"/>
</dbReference>
<organism evidence="2 3">
    <name type="scientific">Roseovarius spongiae</name>
    <dbReference type="NCBI Taxonomy" id="2320272"/>
    <lineage>
        <taxon>Bacteria</taxon>
        <taxon>Pseudomonadati</taxon>
        <taxon>Pseudomonadota</taxon>
        <taxon>Alphaproteobacteria</taxon>
        <taxon>Rhodobacterales</taxon>
        <taxon>Roseobacteraceae</taxon>
        <taxon>Roseovarius</taxon>
    </lineage>
</organism>
<proteinExistence type="predicted"/>
<dbReference type="GO" id="GO:0016740">
    <property type="term" value="F:transferase activity"/>
    <property type="evidence" value="ECO:0007669"/>
    <property type="project" value="UniProtKB-KW"/>
</dbReference>
<keyword evidence="2" id="KW-0808">Transferase</keyword>
<dbReference type="GO" id="GO:0005829">
    <property type="term" value="C:cytosol"/>
    <property type="evidence" value="ECO:0007669"/>
    <property type="project" value="TreeGrafter"/>
</dbReference>
<dbReference type="InterPro" id="IPR044992">
    <property type="entry name" value="ChyE-like"/>
</dbReference>
<dbReference type="CDD" id="cd01741">
    <property type="entry name" value="GATase1_1"/>
    <property type="match status" value="1"/>
</dbReference>
<dbReference type="PANTHER" id="PTHR42695:SF5">
    <property type="entry name" value="GLUTAMINE AMIDOTRANSFERASE YLR126C-RELATED"/>
    <property type="match status" value="1"/>
</dbReference>
<evidence type="ECO:0000313" key="2">
    <source>
        <dbReference type="EMBL" id="RKF16759.1"/>
    </source>
</evidence>
<dbReference type="InterPro" id="IPR017926">
    <property type="entry name" value="GATASE"/>
</dbReference>
<dbReference type="InterPro" id="IPR029062">
    <property type="entry name" value="Class_I_gatase-like"/>
</dbReference>
<accession>A0A3A8AYZ7</accession>
<protein>
    <submittedName>
        <fullName evidence="2">Type 1 glutamine amidotransferase</fullName>
    </submittedName>
</protein>
<dbReference type="Proteomes" id="UP000281128">
    <property type="component" value="Unassembled WGS sequence"/>
</dbReference>
<evidence type="ECO:0000313" key="3">
    <source>
        <dbReference type="Proteomes" id="UP000281128"/>
    </source>
</evidence>
<keyword evidence="2" id="KW-0315">Glutamine amidotransferase</keyword>
<reference evidence="2 3" key="1">
    <citation type="submission" date="2018-09" db="EMBL/GenBank/DDBJ databases">
        <title>Roseovarius spongiae sp. nov., isolated from a marine sponge.</title>
        <authorList>
            <person name="Zhuang L."/>
            <person name="Luo L."/>
        </authorList>
    </citation>
    <scope>NUCLEOTIDE SEQUENCE [LARGE SCALE GENOMIC DNA]</scope>
    <source>
        <strain evidence="2 3">HN-E21</strain>
    </source>
</reference>